<evidence type="ECO:0000313" key="7">
    <source>
        <dbReference type="Proteomes" id="UP001177769"/>
    </source>
</evidence>
<feature type="region of interest" description="Disordered" evidence="4">
    <location>
        <begin position="484"/>
        <end position="513"/>
    </location>
</feature>
<evidence type="ECO:0000313" key="6">
    <source>
        <dbReference type="EMBL" id="WIT11266.1"/>
    </source>
</evidence>
<evidence type="ECO:0000256" key="1">
    <source>
        <dbReference type="ARBA" id="ARBA00008857"/>
    </source>
</evidence>
<dbReference type="Gene3D" id="1.10.443.10">
    <property type="entry name" value="Intergrase catalytic core"/>
    <property type="match status" value="1"/>
</dbReference>
<dbReference type="Proteomes" id="UP001177769">
    <property type="component" value="Chromosome"/>
</dbReference>
<dbReference type="PANTHER" id="PTHR30629:SF2">
    <property type="entry name" value="PROPHAGE INTEGRASE INTS-RELATED"/>
    <property type="match status" value="1"/>
</dbReference>
<protein>
    <submittedName>
        <fullName evidence="6">Tyrosine-type recombinase/integrase</fullName>
    </submittedName>
</protein>
<evidence type="ECO:0000256" key="4">
    <source>
        <dbReference type="SAM" id="MobiDB-lite"/>
    </source>
</evidence>
<evidence type="ECO:0000259" key="5">
    <source>
        <dbReference type="Pfam" id="PF00589"/>
    </source>
</evidence>
<gene>
    <name evidence="6" type="ORF">PFX98_20565</name>
</gene>
<dbReference type="KEGG" id="pais:PFX98_20565"/>
<reference evidence="6" key="1">
    <citation type="submission" date="2023-01" db="EMBL/GenBank/DDBJ databases">
        <title>Whole genome sequence of Paucibacter sp. S2-9 isolated from pond sediment.</title>
        <authorList>
            <person name="Jung J.Y."/>
        </authorList>
    </citation>
    <scope>NUCLEOTIDE SEQUENCE</scope>
    <source>
        <strain evidence="6">S2-9</strain>
    </source>
</reference>
<keyword evidence="2" id="KW-0229">DNA integration</keyword>
<accession>A0AA95NI04</accession>
<organism evidence="6 7">
    <name type="scientific">Paucibacter sediminis</name>
    <dbReference type="NCBI Taxonomy" id="3019553"/>
    <lineage>
        <taxon>Bacteria</taxon>
        <taxon>Pseudomonadati</taxon>
        <taxon>Pseudomonadota</taxon>
        <taxon>Betaproteobacteria</taxon>
        <taxon>Burkholderiales</taxon>
        <taxon>Sphaerotilaceae</taxon>
        <taxon>Roseateles</taxon>
    </lineage>
</organism>
<dbReference type="GO" id="GO:0003677">
    <property type="term" value="F:DNA binding"/>
    <property type="evidence" value="ECO:0007669"/>
    <property type="project" value="InterPro"/>
</dbReference>
<dbReference type="InterPro" id="IPR050808">
    <property type="entry name" value="Phage_Integrase"/>
</dbReference>
<feature type="compositionally biased region" description="Basic and acidic residues" evidence="4">
    <location>
        <begin position="484"/>
        <end position="502"/>
    </location>
</feature>
<feature type="domain" description="Tyr recombinase" evidence="5">
    <location>
        <begin position="269"/>
        <end position="450"/>
    </location>
</feature>
<dbReference type="InterPro" id="IPR002104">
    <property type="entry name" value="Integrase_catalytic"/>
</dbReference>
<dbReference type="SUPFAM" id="SSF56349">
    <property type="entry name" value="DNA breaking-rejoining enzymes"/>
    <property type="match status" value="1"/>
</dbReference>
<keyword evidence="7" id="KW-1185">Reference proteome</keyword>
<dbReference type="InterPro" id="IPR013762">
    <property type="entry name" value="Integrase-like_cat_sf"/>
</dbReference>
<dbReference type="GO" id="GO:0015074">
    <property type="term" value="P:DNA integration"/>
    <property type="evidence" value="ECO:0007669"/>
    <property type="project" value="UniProtKB-KW"/>
</dbReference>
<proteinExistence type="inferred from homology"/>
<comment type="similarity">
    <text evidence="1">Belongs to the 'phage' integrase family.</text>
</comment>
<keyword evidence="3" id="KW-0233">DNA recombination</keyword>
<evidence type="ECO:0000256" key="3">
    <source>
        <dbReference type="ARBA" id="ARBA00023172"/>
    </source>
</evidence>
<name>A0AA95NI04_9BURK</name>
<sequence>MHTQLDRTLVRVALTIDKRPQVDEKTGQVLRDGKKAVLFEENKDRKPYMVFDEHRDAPKGFAVKVSPRGKSFIVQVRQGTRVIKTKVGDISEFETMNDAYEAAFKSLKTIRETSRNPNTLRRHRQLGEYTLAEVFAAYKTYLTTERKPRAKPNSILSLDKGIAKFEPWLSRRVVDITTDDIKARFNELYEKAPTATEAAFRWASSAVSRKIDNDLLATGSRGERPAIVSNPFHILKVNNMYRSRKELEEAYEESRARNPLNVQAGENENLTAFLNTIWDKRSMRRTGCDYLLLNFWWGCRKSEHAGLKWKELLSPDEVPVNSWVDLKAGMVFFYKTKNGLSHRLPLGDFAKKILQERQEWLAELEESQDLGKRRLFVFPAESPMSKTGHYSSPDELLESIRVDAGVEKFSMHDIRRTTGRMCESLDFSEKMTKRILNHGVKSVTDRYTDAEWARFAEHMQRLEQAFVSRCPRAWNALRPLHMQPMEEKPWTPKPLRGKEPKSARKSQGRGTQP</sequence>
<evidence type="ECO:0000256" key="2">
    <source>
        <dbReference type="ARBA" id="ARBA00022908"/>
    </source>
</evidence>
<dbReference type="InterPro" id="IPR011010">
    <property type="entry name" value="DNA_brk_join_enz"/>
</dbReference>
<dbReference type="Pfam" id="PF00589">
    <property type="entry name" value="Phage_integrase"/>
    <property type="match status" value="1"/>
</dbReference>
<dbReference type="AlphaFoldDB" id="A0AA95NI04"/>
<dbReference type="PANTHER" id="PTHR30629">
    <property type="entry name" value="PROPHAGE INTEGRASE"/>
    <property type="match status" value="1"/>
</dbReference>
<dbReference type="EMBL" id="CP116346">
    <property type="protein sequence ID" value="WIT11266.1"/>
    <property type="molecule type" value="Genomic_DNA"/>
</dbReference>
<dbReference type="GO" id="GO:0006310">
    <property type="term" value="P:DNA recombination"/>
    <property type="evidence" value="ECO:0007669"/>
    <property type="project" value="UniProtKB-KW"/>
</dbReference>
<dbReference type="RefSeq" id="WP_285232346.1">
    <property type="nucleotide sequence ID" value="NZ_CP116346.1"/>
</dbReference>